<organism evidence="1 2">
    <name type="scientific">Enterococcus phage SSsP-1</name>
    <dbReference type="NCBI Taxonomy" id="2859527"/>
    <lineage>
        <taxon>Viruses</taxon>
        <taxon>Duplodnaviria</taxon>
        <taxon>Heunggongvirae</taxon>
        <taxon>Uroviricota</taxon>
        <taxon>Caudoviricetes</taxon>
        <taxon>Saphexavirus</taxon>
        <taxon>Saphexavirus SSsP1</taxon>
    </lineage>
</organism>
<proteinExistence type="predicted"/>
<evidence type="ECO:0000313" key="2">
    <source>
        <dbReference type="Proteomes" id="UP000827296"/>
    </source>
</evidence>
<keyword evidence="2" id="KW-1185">Reference proteome</keyword>
<reference evidence="1 2" key="1">
    <citation type="journal article" date="2022" name="Viruses">
        <title>Two Novel Lytic Bacteriophages Infecting Enterococcus spp. Are Promising Candidates for Targeted Antibacterial Therapy.</title>
        <authorList>
            <person name="Tkachev P.V."/>
            <person name="Pchelin I.M."/>
            <person name="Azarov D.V."/>
            <person name="Gorshkov A.N."/>
            <person name="Shamova O.V."/>
            <person name="Dmitriev A.V."/>
            <person name="Goncharov A.E."/>
        </authorList>
    </citation>
    <scope>NUCLEOTIDE SEQUENCE [LARGE SCALE GENOMIC DNA]</scope>
</reference>
<name>A0AAE7WEB4_9CAUD</name>
<sequence length="101" mass="11362">MTEKQFKNIIAGLTILVIALAAASGIAIIKAVENANEKAILSERVEALEKLSESQEYEIAVKSNVIGAYLINHEEEAKKEYTEAYKTHKPTLLKNYREFHK</sequence>
<evidence type="ECO:0000313" key="1">
    <source>
        <dbReference type="EMBL" id="QYI86628.1"/>
    </source>
</evidence>
<accession>A0AAE7WEB4</accession>
<dbReference type="EMBL" id="MZ333457">
    <property type="protein sequence ID" value="QYI86628.1"/>
    <property type="molecule type" value="Genomic_DNA"/>
</dbReference>
<protein>
    <submittedName>
        <fullName evidence="1">Uncharacterized protein</fullName>
    </submittedName>
</protein>
<dbReference type="Proteomes" id="UP000827296">
    <property type="component" value="Segment"/>
</dbReference>